<protein>
    <submittedName>
        <fullName evidence="4">J domain-containing protein</fullName>
    </submittedName>
</protein>
<dbReference type="Gene3D" id="1.10.287.110">
    <property type="entry name" value="DnaJ domain"/>
    <property type="match status" value="1"/>
</dbReference>
<dbReference type="Gene3D" id="1.25.40.10">
    <property type="entry name" value="Tetratricopeptide repeat domain"/>
    <property type="match status" value="1"/>
</dbReference>
<dbReference type="SUPFAM" id="SSF46565">
    <property type="entry name" value="Chaperone J-domain"/>
    <property type="match status" value="1"/>
</dbReference>
<comment type="caution">
    <text evidence="4">The sequence shown here is derived from an EMBL/GenBank/DDBJ whole genome shotgun (WGS) entry which is preliminary data.</text>
</comment>
<feature type="domain" description="J" evidence="3">
    <location>
        <begin position="16"/>
        <end position="87"/>
    </location>
</feature>
<gene>
    <name evidence="4" type="ORF">ENR64_14875</name>
</gene>
<evidence type="ECO:0000313" key="4">
    <source>
        <dbReference type="EMBL" id="HFM99007.1"/>
    </source>
</evidence>
<dbReference type="SUPFAM" id="SSF48452">
    <property type="entry name" value="TPR-like"/>
    <property type="match status" value="1"/>
</dbReference>
<sequence length="303" mass="34321">MAKGSLPADWIERFTDPYSVLGVSVTADDRRVLKRYRAVAKLLHPDALALLDSETQEFATQLFARIVNPAYQKLKQEKNRAESSALLRLQVRRLCRESAFQPQTDRASQLMTHPASAVDVFYEQAIAELAEMQYEPLTRFASITQEMNELNLVYLQLKMGDMVVREKRTGLVSATEAKPIKFTPAAQRKEVETESYARRHYRRAQEYAKKGNWAQTVQELKDAIKLEPDQSEFHALLGYAYLQQNLTGMATVYCRQALKLNPKQSLALKYADKVGVKATETPSAPDPSTTSKRGLFGVFRAKP</sequence>
<feature type="compositionally biased region" description="Polar residues" evidence="2">
    <location>
        <begin position="280"/>
        <end position="292"/>
    </location>
</feature>
<dbReference type="Pfam" id="PF13414">
    <property type="entry name" value="TPR_11"/>
    <property type="match status" value="1"/>
</dbReference>
<accession>A0A7C3KG33</accession>
<proteinExistence type="predicted"/>
<dbReference type="SMART" id="SM00028">
    <property type="entry name" value="TPR"/>
    <property type="match status" value="2"/>
</dbReference>
<organism evidence="4">
    <name type="scientific">Oscillatoriales cyanobacterium SpSt-418</name>
    <dbReference type="NCBI Taxonomy" id="2282169"/>
    <lineage>
        <taxon>Bacteria</taxon>
        <taxon>Bacillati</taxon>
        <taxon>Cyanobacteriota</taxon>
        <taxon>Cyanophyceae</taxon>
        <taxon>Oscillatoriophycideae</taxon>
        <taxon>Oscillatoriales</taxon>
    </lineage>
</organism>
<dbReference type="SMART" id="SM00271">
    <property type="entry name" value="DnaJ"/>
    <property type="match status" value="1"/>
</dbReference>
<feature type="repeat" description="TPR" evidence="1">
    <location>
        <begin position="197"/>
        <end position="230"/>
    </location>
</feature>
<evidence type="ECO:0000256" key="1">
    <source>
        <dbReference type="PROSITE-ProRule" id="PRU00339"/>
    </source>
</evidence>
<evidence type="ECO:0000256" key="2">
    <source>
        <dbReference type="SAM" id="MobiDB-lite"/>
    </source>
</evidence>
<keyword evidence="1" id="KW-0802">TPR repeat</keyword>
<dbReference type="InterPro" id="IPR011990">
    <property type="entry name" value="TPR-like_helical_dom_sf"/>
</dbReference>
<dbReference type="AlphaFoldDB" id="A0A7C3KG33"/>
<feature type="region of interest" description="Disordered" evidence="2">
    <location>
        <begin position="278"/>
        <end position="303"/>
    </location>
</feature>
<dbReference type="EMBL" id="DSRU01000222">
    <property type="protein sequence ID" value="HFM99007.1"/>
    <property type="molecule type" value="Genomic_DNA"/>
</dbReference>
<reference evidence="4" key="1">
    <citation type="journal article" date="2020" name="mSystems">
        <title>Genome- and Community-Level Interaction Insights into Carbon Utilization and Element Cycling Functions of Hydrothermarchaeota in Hydrothermal Sediment.</title>
        <authorList>
            <person name="Zhou Z."/>
            <person name="Liu Y."/>
            <person name="Xu W."/>
            <person name="Pan J."/>
            <person name="Luo Z.H."/>
            <person name="Li M."/>
        </authorList>
    </citation>
    <scope>NUCLEOTIDE SEQUENCE [LARGE SCALE GENOMIC DNA]</scope>
    <source>
        <strain evidence="4">SpSt-418</strain>
    </source>
</reference>
<name>A0A7C3KG33_9CYAN</name>
<evidence type="ECO:0000259" key="3">
    <source>
        <dbReference type="PROSITE" id="PS50076"/>
    </source>
</evidence>
<dbReference type="InterPro" id="IPR036869">
    <property type="entry name" value="J_dom_sf"/>
</dbReference>
<dbReference type="CDD" id="cd06257">
    <property type="entry name" value="DnaJ"/>
    <property type="match status" value="1"/>
</dbReference>
<dbReference type="InterPro" id="IPR001623">
    <property type="entry name" value="DnaJ_domain"/>
</dbReference>
<dbReference type="PROSITE" id="PS50005">
    <property type="entry name" value="TPR"/>
    <property type="match status" value="1"/>
</dbReference>
<dbReference type="PROSITE" id="PS50076">
    <property type="entry name" value="DNAJ_2"/>
    <property type="match status" value="1"/>
</dbReference>
<dbReference type="InterPro" id="IPR019734">
    <property type="entry name" value="TPR_rpt"/>
</dbReference>
<dbReference type="Pfam" id="PF00226">
    <property type="entry name" value="DnaJ"/>
    <property type="match status" value="1"/>
</dbReference>